<keyword evidence="1" id="KW-1133">Transmembrane helix</keyword>
<reference evidence="3 4" key="1">
    <citation type="journal article" date="2013" name="Front. Plant Sci.">
        <title>The Reference Genome of the Halophytic Plant Eutrema salsugineum.</title>
        <authorList>
            <person name="Yang R."/>
            <person name="Jarvis D.E."/>
            <person name="Chen H."/>
            <person name="Beilstein M.A."/>
            <person name="Grimwood J."/>
            <person name="Jenkins J."/>
            <person name="Shu S."/>
            <person name="Prochnik S."/>
            <person name="Xin M."/>
            <person name="Ma C."/>
            <person name="Schmutz J."/>
            <person name="Wing R.A."/>
            <person name="Mitchell-Olds T."/>
            <person name="Schumaker K.S."/>
            <person name="Wang X."/>
        </authorList>
    </citation>
    <scope>NUCLEOTIDE SEQUENCE [LARGE SCALE GENOMIC DNA]</scope>
</reference>
<evidence type="ECO:0000313" key="4">
    <source>
        <dbReference type="Proteomes" id="UP000030689"/>
    </source>
</evidence>
<evidence type="ECO:0000256" key="1">
    <source>
        <dbReference type="SAM" id="Phobius"/>
    </source>
</evidence>
<dbReference type="EMBL" id="KI517464">
    <property type="protein sequence ID" value="ESQ41461.1"/>
    <property type="molecule type" value="Genomic_DNA"/>
</dbReference>
<dbReference type="Pfam" id="PF08268">
    <property type="entry name" value="FBA_3"/>
    <property type="match status" value="1"/>
</dbReference>
<dbReference type="Gramene" id="ESQ41461">
    <property type="protein sequence ID" value="ESQ41461"/>
    <property type="gene ID" value="EUTSA_v10015676mg"/>
</dbReference>
<gene>
    <name evidence="3" type="ORF">EUTSA_v10015676mg</name>
</gene>
<accession>V4N743</accession>
<keyword evidence="1" id="KW-0812">Transmembrane</keyword>
<feature type="domain" description="F-box associated beta-propeller type 3" evidence="2">
    <location>
        <begin position="28"/>
        <end position="124"/>
    </location>
</feature>
<keyword evidence="4" id="KW-1185">Reference proteome</keyword>
<feature type="transmembrane region" description="Helical" evidence="1">
    <location>
        <begin position="260"/>
        <end position="285"/>
    </location>
</feature>
<dbReference type="AlphaFoldDB" id="V4N743"/>
<dbReference type="KEGG" id="eus:EUTSA_v10015676mg"/>
<organism evidence="3 4">
    <name type="scientific">Eutrema salsugineum</name>
    <name type="common">Saltwater cress</name>
    <name type="synonym">Sisymbrium salsugineum</name>
    <dbReference type="NCBI Taxonomy" id="72664"/>
    <lineage>
        <taxon>Eukaryota</taxon>
        <taxon>Viridiplantae</taxon>
        <taxon>Streptophyta</taxon>
        <taxon>Embryophyta</taxon>
        <taxon>Tracheophyta</taxon>
        <taxon>Spermatophyta</taxon>
        <taxon>Magnoliopsida</taxon>
        <taxon>eudicotyledons</taxon>
        <taxon>Gunneridae</taxon>
        <taxon>Pentapetalae</taxon>
        <taxon>rosids</taxon>
        <taxon>malvids</taxon>
        <taxon>Brassicales</taxon>
        <taxon>Brassicaceae</taxon>
        <taxon>Eutremeae</taxon>
        <taxon>Eutrema</taxon>
    </lineage>
</organism>
<keyword evidence="1" id="KW-0472">Membrane</keyword>
<sequence>MKTETFCFSQIPEPVKLGQVFLWETDPFHVRGKVAISFSDLKGNHRIWVLEDVNEDKWSLMLLETPLSLQDEGNWISPRLSFQGLRKRGDIMVFTQIQDCVLVVYCYNAATGKLQKDTMEGVVGGRSVLMFLDQVESIMFFVHCITFAFYVARKGDIVGVYRSFRECQEQAGSSVCHLSMSVYKGYGWPKGAEELLASFELKNALFLINASHVKDDVFGKLIPFPLQHQPSSSQGAMLDKPFRSKRLHDMSKMENQWKSIDMYGIAISFFTVEYVIVILSFAVLLK</sequence>
<dbReference type="Proteomes" id="UP000030689">
    <property type="component" value="Unassembled WGS sequence"/>
</dbReference>
<dbReference type="STRING" id="72664.V4N743"/>
<evidence type="ECO:0000313" key="3">
    <source>
        <dbReference type="EMBL" id="ESQ41461.1"/>
    </source>
</evidence>
<evidence type="ECO:0000259" key="2">
    <source>
        <dbReference type="Pfam" id="PF08268"/>
    </source>
</evidence>
<protein>
    <recommendedName>
        <fullName evidence="2">F-box associated beta-propeller type 3 domain-containing protein</fullName>
    </recommendedName>
</protein>
<dbReference type="InterPro" id="IPR013187">
    <property type="entry name" value="F-box-assoc_dom_typ3"/>
</dbReference>
<proteinExistence type="predicted"/>
<name>V4N743_EUTSA</name>